<dbReference type="Gene3D" id="2.60.120.10">
    <property type="entry name" value="Jelly Rolls"/>
    <property type="match status" value="1"/>
</dbReference>
<proteinExistence type="predicted"/>
<dbReference type="SMART" id="SM00100">
    <property type="entry name" value="cNMP"/>
    <property type="match status" value="1"/>
</dbReference>
<dbReference type="PANTHER" id="PTHR45689">
    <property type="entry name" value="I[[H]] CHANNEL, ISOFORM E"/>
    <property type="match status" value="1"/>
</dbReference>
<dbReference type="EMBL" id="JABDTM020026851">
    <property type="protein sequence ID" value="KAH0811368.1"/>
    <property type="molecule type" value="Genomic_DNA"/>
</dbReference>
<dbReference type="Gene3D" id="1.10.287.630">
    <property type="entry name" value="Helix hairpin bin"/>
    <property type="match status" value="1"/>
</dbReference>
<feature type="domain" description="Cyclic nucleotide-binding" evidence="1">
    <location>
        <begin position="213"/>
        <end position="330"/>
    </location>
</feature>
<dbReference type="AlphaFoldDB" id="A0A8J6HCV8"/>
<comment type="caution">
    <text evidence="2">The sequence shown here is derived from an EMBL/GenBank/DDBJ whole genome shotgun (WGS) entry which is preliminary data.</text>
</comment>
<dbReference type="GO" id="GO:0005249">
    <property type="term" value="F:voltage-gated potassium channel activity"/>
    <property type="evidence" value="ECO:0007669"/>
    <property type="project" value="TreeGrafter"/>
</dbReference>
<dbReference type="InterPro" id="IPR018490">
    <property type="entry name" value="cNMP-bd_dom_sf"/>
</dbReference>
<dbReference type="InterPro" id="IPR014710">
    <property type="entry name" value="RmlC-like_jellyroll"/>
</dbReference>
<accession>A0A8J6HCV8</accession>
<name>A0A8J6HCV8_TENMO</name>
<dbReference type="Pfam" id="PF00027">
    <property type="entry name" value="cNMP_binding"/>
    <property type="match status" value="1"/>
</dbReference>
<protein>
    <recommendedName>
        <fullName evidence="1">Cyclic nucleotide-binding domain-containing protein</fullName>
    </recommendedName>
</protein>
<sequence>MLAEDDEVEKRFPGNTYWDKIKRGWMRSILVHEKICKSCAIHLRSHGAIEKEKQRHIRYHPSSIHPFSSARAAYKNTSSFKAISRSLYDGALLIYTASYGVEEPENNYEFMMTTILWFLSKFVQIYLLARVIEFLRAKTSPKMKYSQMVKQLVEFMRHKQLPLYTQKRILTYYEFHFQKSYFRENEIYATISGQLRQEIVMQTCRQLVENVEFFRDLPLNLLVRIVSCLRSEIYLTNDVVVKANSPGNCMYFISTGTVAVYTTSGKEVCHLEDGDHFGEIALVNPEPSRVASVIAVETCELYRLDRKDFIKAIHPYPDLLEKIQKIAADRMEKTNLMEEHYKRDMATKRLY</sequence>
<dbReference type="CDD" id="cd00038">
    <property type="entry name" value="CAP_ED"/>
    <property type="match status" value="1"/>
</dbReference>
<dbReference type="PANTHER" id="PTHR45689:SF14">
    <property type="entry name" value="CYCLIC NUCLEOTIDE-GATED CATION CHANNEL SUBUNIT A-LIKE PROTEIN"/>
    <property type="match status" value="1"/>
</dbReference>
<dbReference type="PROSITE" id="PS50042">
    <property type="entry name" value="CNMP_BINDING_3"/>
    <property type="match status" value="1"/>
</dbReference>
<gene>
    <name evidence="2" type="ORF">GEV33_011422</name>
</gene>
<reference evidence="2" key="1">
    <citation type="journal article" date="2020" name="J Insects Food Feed">
        <title>The yellow mealworm (Tenebrio molitor) genome: a resource for the emerging insects as food and feed industry.</title>
        <authorList>
            <person name="Eriksson T."/>
            <person name="Andere A."/>
            <person name="Kelstrup H."/>
            <person name="Emery V."/>
            <person name="Picard C."/>
        </authorList>
    </citation>
    <scope>NUCLEOTIDE SEQUENCE</scope>
    <source>
        <strain evidence="2">Stoneville</strain>
        <tissue evidence="2">Whole head</tissue>
    </source>
</reference>
<dbReference type="GO" id="GO:0035725">
    <property type="term" value="P:sodium ion transmembrane transport"/>
    <property type="evidence" value="ECO:0007669"/>
    <property type="project" value="TreeGrafter"/>
</dbReference>
<evidence type="ECO:0000259" key="1">
    <source>
        <dbReference type="PROSITE" id="PS50042"/>
    </source>
</evidence>
<dbReference type="GO" id="GO:0098855">
    <property type="term" value="C:HCN channel complex"/>
    <property type="evidence" value="ECO:0007669"/>
    <property type="project" value="TreeGrafter"/>
</dbReference>
<keyword evidence="3" id="KW-1185">Reference proteome</keyword>
<dbReference type="InterPro" id="IPR051413">
    <property type="entry name" value="K/Na_HCN_channel"/>
</dbReference>
<dbReference type="InterPro" id="IPR000595">
    <property type="entry name" value="cNMP-bd_dom"/>
</dbReference>
<evidence type="ECO:0000313" key="2">
    <source>
        <dbReference type="EMBL" id="KAH0811368.1"/>
    </source>
</evidence>
<dbReference type="GO" id="GO:0003254">
    <property type="term" value="P:regulation of membrane depolarization"/>
    <property type="evidence" value="ECO:0007669"/>
    <property type="project" value="TreeGrafter"/>
</dbReference>
<dbReference type="Proteomes" id="UP000719412">
    <property type="component" value="Unassembled WGS sequence"/>
</dbReference>
<reference evidence="2" key="2">
    <citation type="submission" date="2021-08" db="EMBL/GenBank/DDBJ databases">
        <authorList>
            <person name="Eriksson T."/>
        </authorList>
    </citation>
    <scope>NUCLEOTIDE SEQUENCE</scope>
    <source>
        <strain evidence="2">Stoneville</strain>
        <tissue evidence="2">Whole head</tissue>
    </source>
</reference>
<organism evidence="2 3">
    <name type="scientific">Tenebrio molitor</name>
    <name type="common">Yellow mealworm beetle</name>
    <dbReference type="NCBI Taxonomy" id="7067"/>
    <lineage>
        <taxon>Eukaryota</taxon>
        <taxon>Metazoa</taxon>
        <taxon>Ecdysozoa</taxon>
        <taxon>Arthropoda</taxon>
        <taxon>Hexapoda</taxon>
        <taxon>Insecta</taxon>
        <taxon>Pterygota</taxon>
        <taxon>Neoptera</taxon>
        <taxon>Endopterygota</taxon>
        <taxon>Coleoptera</taxon>
        <taxon>Polyphaga</taxon>
        <taxon>Cucujiformia</taxon>
        <taxon>Tenebrionidae</taxon>
        <taxon>Tenebrio</taxon>
    </lineage>
</organism>
<dbReference type="SUPFAM" id="SSF51206">
    <property type="entry name" value="cAMP-binding domain-like"/>
    <property type="match status" value="1"/>
</dbReference>
<evidence type="ECO:0000313" key="3">
    <source>
        <dbReference type="Proteomes" id="UP000719412"/>
    </source>
</evidence>